<dbReference type="PANTHER" id="PTHR47027">
    <property type="entry name" value="REVERSE TRANSCRIPTASE DOMAIN-CONTAINING PROTEIN"/>
    <property type="match status" value="1"/>
</dbReference>
<dbReference type="WBParaSite" id="SVE_0838200.1">
    <property type="protein sequence ID" value="SVE_0838200.1"/>
    <property type="gene ID" value="SVE_0838200"/>
</dbReference>
<keyword evidence="1" id="KW-1185">Reference proteome</keyword>
<dbReference type="PANTHER" id="PTHR47027:SF20">
    <property type="entry name" value="REVERSE TRANSCRIPTASE-LIKE PROTEIN WITH RNA-DIRECTED DNA POLYMERASE DOMAIN"/>
    <property type="match status" value="1"/>
</dbReference>
<reference evidence="1" key="1">
    <citation type="submission" date="2014-07" db="EMBL/GenBank/DDBJ databases">
        <authorList>
            <person name="Martin A.A"/>
            <person name="De Silva N."/>
        </authorList>
    </citation>
    <scope>NUCLEOTIDE SEQUENCE</scope>
</reference>
<name>A0A0K0FHL7_STRVS</name>
<evidence type="ECO:0000313" key="1">
    <source>
        <dbReference type="Proteomes" id="UP000035680"/>
    </source>
</evidence>
<accession>A0A0K0FHL7</accession>
<dbReference type="AlphaFoldDB" id="A0A0K0FHL7"/>
<evidence type="ECO:0000313" key="2">
    <source>
        <dbReference type="WBParaSite" id="SVE_0838200.1"/>
    </source>
</evidence>
<organism evidence="1 2">
    <name type="scientific">Strongyloides venezuelensis</name>
    <name type="common">Threadworm</name>
    <dbReference type="NCBI Taxonomy" id="75913"/>
    <lineage>
        <taxon>Eukaryota</taxon>
        <taxon>Metazoa</taxon>
        <taxon>Ecdysozoa</taxon>
        <taxon>Nematoda</taxon>
        <taxon>Chromadorea</taxon>
        <taxon>Rhabditida</taxon>
        <taxon>Tylenchina</taxon>
        <taxon>Panagrolaimomorpha</taxon>
        <taxon>Strongyloidoidea</taxon>
        <taxon>Strongyloididae</taxon>
        <taxon>Strongyloides</taxon>
    </lineage>
</organism>
<proteinExistence type="predicted"/>
<reference evidence="2" key="2">
    <citation type="submission" date="2015-08" db="UniProtKB">
        <authorList>
            <consortium name="WormBaseParasite"/>
        </authorList>
    </citation>
    <scope>IDENTIFICATION</scope>
</reference>
<protein>
    <submittedName>
        <fullName evidence="2">Reverse transcriptase domain-containing protein</fullName>
    </submittedName>
</protein>
<sequence length="152" mass="17813">MLALEQTLWLEEFQSKFATKDCIKTLENVMEKLYEYKIPAQLCFIDYKRALDQIYKKIAWKAMAKLVIEKELIVIFQALTNNSKIIFIDFSGKKIEVETLRGTRQVCPASPIIFILLLDFIKQSIKFSRLFQNSQGILCFANDSMTMNFDYK</sequence>
<dbReference type="Proteomes" id="UP000035680">
    <property type="component" value="Unassembled WGS sequence"/>
</dbReference>